<dbReference type="InterPro" id="IPR013328">
    <property type="entry name" value="6PGD_dom2"/>
</dbReference>
<dbReference type="Pfam" id="PF01232">
    <property type="entry name" value="Mannitol_dh"/>
    <property type="match status" value="1"/>
</dbReference>
<evidence type="ECO:0000256" key="4">
    <source>
        <dbReference type="ARBA" id="ARBA00023002"/>
    </source>
</evidence>
<dbReference type="Proteomes" id="UP000298564">
    <property type="component" value="Chromosome"/>
</dbReference>
<evidence type="ECO:0000256" key="5">
    <source>
        <dbReference type="ARBA" id="ARBA00023027"/>
    </source>
</evidence>
<dbReference type="OrthoDB" id="271711at2"/>
<dbReference type="AlphaFoldDB" id="A0A4D6XXQ8"/>
<evidence type="ECO:0000256" key="6">
    <source>
        <dbReference type="HAMAP-Rule" id="MF_00196"/>
    </source>
</evidence>
<name>A0A4D6XXQ8_9GAMM</name>
<reference evidence="9 10" key="1">
    <citation type="submission" date="2018-12" db="EMBL/GenBank/DDBJ databases">
        <authorList>
            <person name="Chong R.A."/>
        </authorList>
    </citation>
    <scope>NUCLEOTIDE SEQUENCE [LARGE SCALE GENOMIC DNA]</scope>
    <source>
        <strain evidence="9 10">Lps</strain>
    </source>
</reference>
<feature type="domain" description="Mannitol dehydrogenase C-terminal" evidence="8">
    <location>
        <begin position="205"/>
        <end position="379"/>
    </location>
</feature>
<dbReference type="EMBL" id="CP034870">
    <property type="protein sequence ID" value="QCI22392.1"/>
    <property type="molecule type" value="Genomic_DNA"/>
</dbReference>
<dbReference type="InterPro" id="IPR013118">
    <property type="entry name" value="Mannitol_DH_C"/>
</dbReference>
<dbReference type="NCBIfam" id="NF002652">
    <property type="entry name" value="PRK02318.2-5"/>
    <property type="match status" value="1"/>
</dbReference>
<dbReference type="GO" id="GO:0008926">
    <property type="term" value="F:mannitol-1-phosphate 5-dehydrogenase activity"/>
    <property type="evidence" value="ECO:0007669"/>
    <property type="project" value="UniProtKB-UniRule"/>
</dbReference>
<dbReference type="InterPro" id="IPR023028">
    <property type="entry name" value="Mannitol_1_phos_5_DH"/>
</dbReference>
<comment type="similarity">
    <text evidence="1 6">Belongs to the mannitol dehydrogenase family.</text>
</comment>
<dbReference type="HAMAP" id="MF_00196">
    <property type="entry name" value="Mannitol_dehydrog"/>
    <property type="match status" value="1"/>
</dbReference>
<comment type="caution">
    <text evidence="6">Lacks conserved residue(s) required for the propagation of feature annotation.</text>
</comment>
<protein>
    <recommendedName>
        <fullName evidence="3 6">Mannitol-1-phosphate 5-dehydrogenase</fullName>
        <ecNumber evidence="2 6">1.1.1.17</ecNumber>
    </recommendedName>
</protein>
<dbReference type="GO" id="GO:0005829">
    <property type="term" value="C:cytosol"/>
    <property type="evidence" value="ECO:0007669"/>
    <property type="project" value="TreeGrafter"/>
</dbReference>
<dbReference type="Gene3D" id="1.10.1040.10">
    <property type="entry name" value="N-(1-d-carboxylethyl)-l-norvaline Dehydrogenase, domain 2"/>
    <property type="match status" value="1"/>
</dbReference>
<evidence type="ECO:0000313" key="10">
    <source>
        <dbReference type="Proteomes" id="UP000298564"/>
    </source>
</evidence>
<dbReference type="InterPro" id="IPR013131">
    <property type="entry name" value="Mannitol_DH_N"/>
</dbReference>
<evidence type="ECO:0000259" key="8">
    <source>
        <dbReference type="Pfam" id="PF08125"/>
    </source>
</evidence>
<dbReference type="EC" id="1.1.1.17" evidence="2 6"/>
<evidence type="ECO:0000259" key="7">
    <source>
        <dbReference type="Pfam" id="PF01232"/>
    </source>
</evidence>
<proteinExistence type="inferred from homology"/>
<dbReference type="RefSeq" id="WP_158356232.1">
    <property type="nucleotide sequence ID" value="NZ_CP034870.1"/>
</dbReference>
<organism evidence="9 10">
    <name type="scientific">Buchnera aphidicola</name>
    <name type="common">Lipaphis pseudobrassicae</name>
    <dbReference type="NCBI Taxonomy" id="1258543"/>
    <lineage>
        <taxon>Bacteria</taxon>
        <taxon>Pseudomonadati</taxon>
        <taxon>Pseudomonadota</taxon>
        <taxon>Gammaproteobacteria</taxon>
        <taxon>Enterobacterales</taxon>
        <taxon>Erwiniaceae</taxon>
        <taxon>Buchnera</taxon>
    </lineage>
</organism>
<keyword evidence="5 6" id="KW-0520">NAD</keyword>
<evidence type="ECO:0000256" key="2">
    <source>
        <dbReference type="ARBA" id="ARBA00012939"/>
    </source>
</evidence>
<gene>
    <name evidence="6" type="primary">mtlD</name>
    <name evidence="9" type="ORF">D9V70_02940</name>
</gene>
<dbReference type="PANTHER" id="PTHR30524:SF0">
    <property type="entry name" value="ALTRONATE OXIDOREDUCTASE-RELATED"/>
    <property type="match status" value="1"/>
</dbReference>
<dbReference type="NCBIfam" id="NF002646">
    <property type="entry name" value="PRK02318.1-2"/>
    <property type="match status" value="1"/>
</dbReference>
<dbReference type="PRINTS" id="PR00084">
    <property type="entry name" value="MTLDHDRGNASE"/>
</dbReference>
<dbReference type="SUPFAM" id="SSF51735">
    <property type="entry name" value="NAD(P)-binding Rossmann-fold domains"/>
    <property type="match status" value="1"/>
</dbReference>
<evidence type="ECO:0000256" key="3">
    <source>
        <dbReference type="ARBA" id="ARBA00016219"/>
    </source>
</evidence>
<dbReference type="Gene3D" id="3.40.50.720">
    <property type="entry name" value="NAD(P)-binding Rossmann-like Domain"/>
    <property type="match status" value="1"/>
</dbReference>
<feature type="domain" description="Mannitol dehydrogenase N-terminal" evidence="7">
    <location>
        <begin position="1"/>
        <end position="197"/>
    </location>
</feature>
<reference evidence="9 10" key="2">
    <citation type="submission" date="2019-05" db="EMBL/GenBank/DDBJ databases">
        <title>Genome evolution of the obligate endosymbiont Buchnera aphidicola.</title>
        <authorList>
            <person name="Moran N.A."/>
        </authorList>
    </citation>
    <scope>NUCLEOTIDE SEQUENCE [LARGE SCALE GENOMIC DNA]</scope>
    <source>
        <strain evidence="9 10">Lps</strain>
    </source>
</reference>
<dbReference type="NCBIfam" id="NF002650">
    <property type="entry name" value="PRK02318.2-2"/>
    <property type="match status" value="1"/>
</dbReference>
<comment type="catalytic activity">
    <reaction evidence="6">
        <text>D-mannitol 1-phosphate + NAD(+) = beta-D-fructose 6-phosphate + NADH + H(+)</text>
        <dbReference type="Rhea" id="RHEA:19661"/>
        <dbReference type="ChEBI" id="CHEBI:15378"/>
        <dbReference type="ChEBI" id="CHEBI:57540"/>
        <dbReference type="ChEBI" id="CHEBI:57634"/>
        <dbReference type="ChEBI" id="CHEBI:57945"/>
        <dbReference type="ChEBI" id="CHEBI:61381"/>
        <dbReference type="EC" id="1.1.1.17"/>
    </reaction>
</comment>
<dbReference type="Pfam" id="PF08125">
    <property type="entry name" value="Mannitol_dh_C"/>
    <property type="match status" value="1"/>
</dbReference>
<keyword evidence="4 6" id="KW-0560">Oxidoreductase</keyword>
<dbReference type="InterPro" id="IPR036291">
    <property type="entry name" value="NAD(P)-bd_dom_sf"/>
</dbReference>
<evidence type="ECO:0000256" key="1">
    <source>
        <dbReference type="ARBA" id="ARBA00006541"/>
    </source>
</evidence>
<dbReference type="InterPro" id="IPR000669">
    <property type="entry name" value="Mannitol_DH"/>
</dbReference>
<accession>A0A4D6XXQ8</accession>
<evidence type="ECO:0000313" key="9">
    <source>
        <dbReference type="EMBL" id="QCI22392.1"/>
    </source>
</evidence>
<dbReference type="SUPFAM" id="SSF48179">
    <property type="entry name" value="6-phosphogluconate dehydrogenase C-terminal domain-like"/>
    <property type="match status" value="1"/>
</dbReference>
<dbReference type="InterPro" id="IPR008927">
    <property type="entry name" value="6-PGluconate_DH-like_C_sf"/>
</dbReference>
<sequence length="389" mass="44187">MKALHFGAGNIGLGFVGKILSESNCDIIFSDINQNVIDSINNRKYYSVRILGKNQDNISNIKNISAIHFNNPKIIKIITLVNLITTAVGPSALDKVSSLISHGIILKFNMQSTTPLNIIACENKMQASSILKQYVLNKLPQKYHIYVQKYIGFVDCSIDTIIPSIVNKQMHSLLLTAENFQEWIVNITQFKGQVPKIINMQLSNNLDPFIERKLFTLNTGHAIAAYLGWIKKCKTIYEAILDEEIGVIVKNAMVESGKFLIKKYDFNMNDHLAYINKIFLRFENPFLLDNLTRVARNPIQKLRKEERLVKPLLGCIKYGLSCSNLAKGIASAFFYYNKNDSESMKIFSLIQSKGIKKTLSDICDLPENSEESRLIISKYNTLHKKYFSL</sequence>
<dbReference type="PANTHER" id="PTHR30524">
    <property type="entry name" value="MANNITOL-1-PHOSPHATE 5-DEHYDROGENASE"/>
    <property type="match status" value="1"/>
</dbReference>
<dbReference type="GO" id="GO:0019592">
    <property type="term" value="P:mannitol catabolic process"/>
    <property type="evidence" value="ECO:0007669"/>
    <property type="project" value="TreeGrafter"/>
</dbReference>